<sequence>MSSRQILTKFGVIDALRNGSEKSAAMLWVPGFLGTMNGVKAEAIEKWNRNVFSQTLWRFNYSGIGHSTENNDPSKDHIPKTFLKGVEGSWLEDIDLNNIESIPMHVLHPELDDICPLAGSEKLKEKTGCTLEILPGATH</sequence>
<accession>A0ABN7SI07</accession>
<dbReference type="InterPro" id="IPR029058">
    <property type="entry name" value="AB_hydrolase_fold"/>
</dbReference>
<dbReference type="SUPFAM" id="SSF53474">
    <property type="entry name" value="alpha/beta-Hydrolases"/>
    <property type="match status" value="1"/>
</dbReference>
<organism evidence="1 2">
    <name type="scientific">Oikopleura dioica</name>
    <name type="common">Tunicate</name>
    <dbReference type="NCBI Taxonomy" id="34765"/>
    <lineage>
        <taxon>Eukaryota</taxon>
        <taxon>Metazoa</taxon>
        <taxon>Chordata</taxon>
        <taxon>Tunicata</taxon>
        <taxon>Appendicularia</taxon>
        <taxon>Copelata</taxon>
        <taxon>Oikopleuridae</taxon>
        <taxon>Oikopleura</taxon>
    </lineage>
</organism>
<reference evidence="1 2" key="1">
    <citation type="submission" date="2021-04" db="EMBL/GenBank/DDBJ databases">
        <authorList>
            <person name="Bliznina A."/>
        </authorList>
    </citation>
    <scope>NUCLEOTIDE SEQUENCE [LARGE SCALE GENOMIC DNA]</scope>
</reference>
<evidence type="ECO:0000313" key="2">
    <source>
        <dbReference type="Proteomes" id="UP001158576"/>
    </source>
</evidence>
<keyword evidence="2" id="KW-1185">Reference proteome</keyword>
<dbReference type="Gene3D" id="3.40.50.1820">
    <property type="entry name" value="alpha/beta hydrolase"/>
    <property type="match status" value="1"/>
</dbReference>
<proteinExistence type="predicted"/>
<protein>
    <submittedName>
        <fullName evidence="1">Oidioi.mRNA.OKI2018_I69.XSR.g15800.t1.cds</fullName>
    </submittedName>
</protein>
<gene>
    <name evidence="1" type="ORF">OKIOD_LOCUS7358</name>
</gene>
<dbReference type="Proteomes" id="UP001158576">
    <property type="component" value="Chromosome XSR"/>
</dbReference>
<name>A0ABN7SI07_OIKDI</name>
<dbReference type="EMBL" id="OU015569">
    <property type="protein sequence ID" value="CAG5098587.1"/>
    <property type="molecule type" value="Genomic_DNA"/>
</dbReference>
<evidence type="ECO:0000313" key="1">
    <source>
        <dbReference type="EMBL" id="CAG5098587.1"/>
    </source>
</evidence>